<dbReference type="InterPro" id="IPR011009">
    <property type="entry name" value="Kinase-like_dom_sf"/>
</dbReference>
<dbReference type="Gene3D" id="1.10.510.10">
    <property type="entry name" value="Transferase(Phosphotransferase) domain 1"/>
    <property type="match status" value="1"/>
</dbReference>
<evidence type="ECO:0000313" key="2">
    <source>
        <dbReference type="Proteomes" id="UP000266673"/>
    </source>
</evidence>
<keyword evidence="2" id="KW-1185">Reference proteome</keyword>
<accession>A0A397VJV9</accession>
<proteinExistence type="predicted"/>
<organism evidence="1 2">
    <name type="scientific">Gigaspora rosea</name>
    <dbReference type="NCBI Taxonomy" id="44941"/>
    <lineage>
        <taxon>Eukaryota</taxon>
        <taxon>Fungi</taxon>
        <taxon>Fungi incertae sedis</taxon>
        <taxon>Mucoromycota</taxon>
        <taxon>Glomeromycotina</taxon>
        <taxon>Glomeromycetes</taxon>
        <taxon>Diversisporales</taxon>
        <taxon>Gigasporaceae</taxon>
        <taxon>Gigaspora</taxon>
    </lineage>
</organism>
<reference evidence="1 2" key="1">
    <citation type="submission" date="2018-06" db="EMBL/GenBank/DDBJ databases">
        <title>Comparative genomics reveals the genomic features of Rhizophagus irregularis, R. cerebriforme, R. diaphanum and Gigaspora rosea, and their symbiotic lifestyle signature.</title>
        <authorList>
            <person name="Morin E."/>
            <person name="San Clemente H."/>
            <person name="Chen E.C.H."/>
            <person name="De La Providencia I."/>
            <person name="Hainaut M."/>
            <person name="Kuo A."/>
            <person name="Kohler A."/>
            <person name="Murat C."/>
            <person name="Tang N."/>
            <person name="Roy S."/>
            <person name="Loubradou J."/>
            <person name="Henrissat B."/>
            <person name="Grigoriev I.V."/>
            <person name="Corradi N."/>
            <person name="Roux C."/>
            <person name="Martin F.M."/>
        </authorList>
    </citation>
    <scope>NUCLEOTIDE SEQUENCE [LARGE SCALE GENOMIC DNA]</scope>
    <source>
        <strain evidence="1 2">DAOM 194757</strain>
    </source>
</reference>
<comment type="caution">
    <text evidence="1">The sequence shown here is derived from an EMBL/GenBank/DDBJ whole genome shotgun (WGS) entry which is preliminary data.</text>
</comment>
<gene>
    <name evidence="1" type="ORF">C2G38_2077722</name>
</gene>
<evidence type="ECO:0000313" key="1">
    <source>
        <dbReference type="EMBL" id="RIB21617.1"/>
    </source>
</evidence>
<dbReference type="SUPFAM" id="SSF56112">
    <property type="entry name" value="Protein kinase-like (PK-like)"/>
    <property type="match status" value="1"/>
</dbReference>
<protein>
    <recommendedName>
        <fullName evidence="3">Serine-threonine/tyrosine-protein kinase catalytic domain-containing protein</fullName>
    </recommendedName>
</protein>
<name>A0A397VJV9_9GLOM</name>
<sequence>MWEVLYGKTVSYNQKLDMSQLCFLMCYHDLKPAVNKDAPQCYVNLMRKCWDKNSEKRSSVKDLCEIFEKWQNDENVLLELNESNSILENIQDSYYENMFKCGSKFINTREITENFSEKALVSKGIEFSIPDDS</sequence>
<evidence type="ECO:0008006" key="3">
    <source>
        <dbReference type="Google" id="ProtNLM"/>
    </source>
</evidence>
<dbReference type="Proteomes" id="UP000266673">
    <property type="component" value="Unassembled WGS sequence"/>
</dbReference>
<dbReference type="AlphaFoldDB" id="A0A397VJV9"/>
<dbReference type="EMBL" id="QKWP01000350">
    <property type="protein sequence ID" value="RIB21617.1"/>
    <property type="molecule type" value="Genomic_DNA"/>
</dbReference>
<dbReference type="OrthoDB" id="339325at2759"/>